<accession>X1HCC5</accession>
<name>X1HCC5_9ZZZZ</name>
<dbReference type="AlphaFoldDB" id="X1HCC5"/>
<sequence>VRTTKAAHWILSRLLTIQTSATFGARLLSA</sequence>
<proteinExistence type="predicted"/>
<evidence type="ECO:0000313" key="1">
    <source>
        <dbReference type="EMBL" id="GAH67856.1"/>
    </source>
</evidence>
<dbReference type="EMBL" id="BARU01034806">
    <property type="protein sequence ID" value="GAH67856.1"/>
    <property type="molecule type" value="Genomic_DNA"/>
</dbReference>
<organism evidence="1">
    <name type="scientific">marine sediment metagenome</name>
    <dbReference type="NCBI Taxonomy" id="412755"/>
    <lineage>
        <taxon>unclassified sequences</taxon>
        <taxon>metagenomes</taxon>
        <taxon>ecological metagenomes</taxon>
    </lineage>
</organism>
<feature type="non-terminal residue" evidence="1">
    <location>
        <position position="1"/>
    </location>
</feature>
<protein>
    <submittedName>
        <fullName evidence="1">Uncharacterized protein</fullName>
    </submittedName>
</protein>
<gene>
    <name evidence="1" type="ORF">S03H2_54586</name>
</gene>
<comment type="caution">
    <text evidence="1">The sequence shown here is derived from an EMBL/GenBank/DDBJ whole genome shotgun (WGS) entry which is preliminary data.</text>
</comment>
<reference evidence="1" key="1">
    <citation type="journal article" date="2014" name="Front. Microbiol.">
        <title>High frequency of phylogenetically diverse reductive dehalogenase-homologous genes in deep subseafloor sedimentary metagenomes.</title>
        <authorList>
            <person name="Kawai M."/>
            <person name="Futagami T."/>
            <person name="Toyoda A."/>
            <person name="Takaki Y."/>
            <person name="Nishi S."/>
            <person name="Hori S."/>
            <person name="Arai W."/>
            <person name="Tsubouchi T."/>
            <person name="Morono Y."/>
            <person name="Uchiyama I."/>
            <person name="Ito T."/>
            <person name="Fujiyama A."/>
            <person name="Inagaki F."/>
            <person name="Takami H."/>
        </authorList>
    </citation>
    <scope>NUCLEOTIDE SEQUENCE</scope>
    <source>
        <strain evidence="1">Expedition CK06-06</strain>
    </source>
</reference>